<comment type="caution">
    <text evidence="1">The sequence shown here is derived from an EMBL/GenBank/DDBJ whole genome shotgun (WGS) entry which is preliminary data.</text>
</comment>
<protein>
    <submittedName>
        <fullName evidence="1">Uncharacterized protein</fullName>
    </submittedName>
</protein>
<sequence>MIADQTVYQIVSHLYINAIADYYGIENLAKLSTRKIEHILKKELDFHIILRTSLRYLPRTELPTFARSSPRLLEDGLFRVHAFGNETSLSTSQCLFGAELLSAKGASAARKGPPPGASGGIWGWCH</sequence>
<name>A0A9Q9RS25_FUSFU</name>
<dbReference type="AlphaFoldDB" id="A0A9Q9RS25"/>
<organism evidence="1 2">
    <name type="scientific">Fusarium fujikuroi</name>
    <name type="common">Bakanae and foot rot disease fungus</name>
    <name type="synonym">Gibberella fujikuroi</name>
    <dbReference type="NCBI Taxonomy" id="5127"/>
    <lineage>
        <taxon>Eukaryota</taxon>
        <taxon>Fungi</taxon>
        <taxon>Dikarya</taxon>
        <taxon>Ascomycota</taxon>
        <taxon>Pezizomycotina</taxon>
        <taxon>Sordariomycetes</taxon>
        <taxon>Hypocreomycetidae</taxon>
        <taxon>Hypocreales</taxon>
        <taxon>Nectriaceae</taxon>
        <taxon>Fusarium</taxon>
        <taxon>Fusarium fujikuroi species complex</taxon>
    </lineage>
</organism>
<evidence type="ECO:0000313" key="1">
    <source>
        <dbReference type="EMBL" id="VTT74601.1"/>
    </source>
</evidence>
<gene>
    <name evidence="1" type="ORF">C2S_1787</name>
</gene>
<dbReference type="EMBL" id="CABFJX010000374">
    <property type="protein sequence ID" value="VTT74601.1"/>
    <property type="molecule type" value="Genomic_DNA"/>
</dbReference>
<reference evidence="1" key="1">
    <citation type="submission" date="2019-05" db="EMBL/GenBank/DDBJ databases">
        <authorList>
            <person name="Piombo E."/>
        </authorList>
    </citation>
    <scope>NUCLEOTIDE SEQUENCE</scope>
    <source>
        <strain evidence="1">C2S</strain>
    </source>
</reference>
<dbReference type="Proteomes" id="UP000760494">
    <property type="component" value="Unassembled WGS sequence"/>
</dbReference>
<proteinExistence type="predicted"/>
<evidence type="ECO:0000313" key="2">
    <source>
        <dbReference type="Proteomes" id="UP000760494"/>
    </source>
</evidence>
<accession>A0A9Q9RS25</accession>